<evidence type="ECO:0000313" key="2">
    <source>
        <dbReference type="EMBL" id="JAE00513.1"/>
    </source>
</evidence>
<dbReference type="EMBL" id="GBRH01197383">
    <property type="protein sequence ID" value="JAE00513.1"/>
    <property type="molecule type" value="Transcribed_RNA"/>
</dbReference>
<protein>
    <submittedName>
        <fullName evidence="2">Uncharacterized protein</fullName>
    </submittedName>
</protein>
<sequence>MDKQSCICHVSVEINTRTTIPFRHFLVQLLCCLVILSTSIIMHNVYSHLWQYIECKICCTNC</sequence>
<name>A0A0A9EWV0_ARUDO</name>
<feature type="transmembrane region" description="Helical" evidence="1">
    <location>
        <begin position="25"/>
        <end position="46"/>
    </location>
</feature>
<organism evidence="2">
    <name type="scientific">Arundo donax</name>
    <name type="common">Giant reed</name>
    <name type="synonym">Donax arundinaceus</name>
    <dbReference type="NCBI Taxonomy" id="35708"/>
    <lineage>
        <taxon>Eukaryota</taxon>
        <taxon>Viridiplantae</taxon>
        <taxon>Streptophyta</taxon>
        <taxon>Embryophyta</taxon>
        <taxon>Tracheophyta</taxon>
        <taxon>Spermatophyta</taxon>
        <taxon>Magnoliopsida</taxon>
        <taxon>Liliopsida</taxon>
        <taxon>Poales</taxon>
        <taxon>Poaceae</taxon>
        <taxon>PACMAD clade</taxon>
        <taxon>Arundinoideae</taxon>
        <taxon>Arundineae</taxon>
        <taxon>Arundo</taxon>
    </lineage>
</organism>
<evidence type="ECO:0000256" key="1">
    <source>
        <dbReference type="SAM" id="Phobius"/>
    </source>
</evidence>
<keyword evidence="1" id="KW-0812">Transmembrane</keyword>
<dbReference type="AlphaFoldDB" id="A0A0A9EWV0"/>
<keyword evidence="1" id="KW-0472">Membrane</keyword>
<reference evidence="2" key="2">
    <citation type="journal article" date="2015" name="Data Brief">
        <title>Shoot transcriptome of the giant reed, Arundo donax.</title>
        <authorList>
            <person name="Barrero R.A."/>
            <person name="Guerrero F.D."/>
            <person name="Moolhuijzen P."/>
            <person name="Goolsby J.A."/>
            <person name="Tidwell J."/>
            <person name="Bellgard S.E."/>
            <person name="Bellgard M.I."/>
        </authorList>
    </citation>
    <scope>NUCLEOTIDE SEQUENCE</scope>
    <source>
        <tissue evidence="2">Shoot tissue taken approximately 20 cm above the soil surface</tissue>
    </source>
</reference>
<accession>A0A0A9EWV0</accession>
<keyword evidence="1" id="KW-1133">Transmembrane helix</keyword>
<proteinExistence type="predicted"/>
<reference evidence="2" key="1">
    <citation type="submission" date="2014-09" db="EMBL/GenBank/DDBJ databases">
        <authorList>
            <person name="Magalhaes I.L.F."/>
            <person name="Oliveira U."/>
            <person name="Santos F.R."/>
            <person name="Vidigal T.H.D.A."/>
            <person name="Brescovit A.D."/>
            <person name="Santos A.J."/>
        </authorList>
    </citation>
    <scope>NUCLEOTIDE SEQUENCE</scope>
    <source>
        <tissue evidence="2">Shoot tissue taken approximately 20 cm above the soil surface</tissue>
    </source>
</reference>